<evidence type="ECO:0000259" key="4">
    <source>
        <dbReference type="PROSITE" id="PS51820"/>
    </source>
</evidence>
<dbReference type="AlphaFoldDB" id="A0A0A2MPP0"/>
<feature type="domain" description="Fibronectin type-III" evidence="3">
    <location>
        <begin position="184"/>
        <end position="277"/>
    </location>
</feature>
<dbReference type="Pfam" id="PF00041">
    <property type="entry name" value="fn3"/>
    <property type="match status" value="1"/>
</dbReference>
<evidence type="ECO:0000256" key="1">
    <source>
        <dbReference type="ARBA" id="ARBA00022729"/>
    </source>
</evidence>
<dbReference type="PROSITE" id="PS51820">
    <property type="entry name" value="PA14"/>
    <property type="match status" value="1"/>
</dbReference>
<dbReference type="InterPro" id="IPR026444">
    <property type="entry name" value="Secre_tail"/>
</dbReference>
<evidence type="ECO:0000259" key="3">
    <source>
        <dbReference type="PROSITE" id="PS50853"/>
    </source>
</evidence>
<evidence type="ECO:0008006" key="7">
    <source>
        <dbReference type="Google" id="ProtNLM"/>
    </source>
</evidence>
<dbReference type="PROSITE" id="PS50853">
    <property type="entry name" value="FN3"/>
    <property type="match status" value="4"/>
</dbReference>
<protein>
    <recommendedName>
        <fullName evidence="7">Fibronectin type-III domain-containing protein</fullName>
    </recommendedName>
</protein>
<organism evidence="5 6">
    <name type="scientific">Flavobacterium subsaxonicum WB 4.1-42 = DSM 21790</name>
    <dbReference type="NCBI Taxonomy" id="1121898"/>
    <lineage>
        <taxon>Bacteria</taxon>
        <taxon>Pseudomonadati</taxon>
        <taxon>Bacteroidota</taxon>
        <taxon>Flavobacteriia</taxon>
        <taxon>Flavobacteriales</taxon>
        <taxon>Flavobacteriaceae</taxon>
        <taxon>Flavobacterium</taxon>
    </lineage>
</organism>
<comment type="caution">
    <text evidence="5">The sequence shown here is derived from an EMBL/GenBank/DDBJ whole genome shotgun (WGS) entry which is preliminary data.</text>
</comment>
<accession>A0A0A2MPP0</accession>
<proteinExistence type="predicted"/>
<dbReference type="EMBL" id="JRLY01000005">
    <property type="protein sequence ID" value="KGO93448.1"/>
    <property type="molecule type" value="Genomic_DNA"/>
</dbReference>
<dbReference type="Proteomes" id="UP000030111">
    <property type="component" value="Unassembled WGS sequence"/>
</dbReference>
<reference evidence="5 6" key="1">
    <citation type="submission" date="2013-09" db="EMBL/GenBank/DDBJ databases">
        <authorList>
            <person name="Zeng Z."/>
            <person name="Chen C."/>
        </authorList>
    </citation>
    <scope>NUCLEOTIDE SEQUENCE [LARGE SCALE GENOMIC DNA]</scope>
    <source>
        <strain evidence="5 6">WB 4.1-42</strain>
    </source>
</reference>
<dbReference type="SMART" id="SM00060">
    <property type="entry name" value="FN3"/>
    <property type="match status" value="4"/>
</dbReference>
<dbReference type="InterPro" id="IPR037524">
    <property type="entry name" value="PA14/GLEYA"/>
</dbReference>
<evidence type="ECO:0000313" key="6">
    <source>
        <dbReference type="Proteomes" id="UP000030111"/>
    </source>
</evidence>
<evidence type="ECO:0000256" key="2">
    <source>
        <dbReference type="SAM" id="SignalP"/>
    </source>
</evidence>
<dbReference type="InterPro" id="IPR003961">
    <property type="entry name" value="FN3_dom"/>
</dbReference>
<dbReference type="eggNOG" id="COG3291">
    <property type="taxonomic scope" value="Bacteria"/>
</dbReference>
<feature type="domain" description="Fibronectin type-III" evidence="3">
    <location>
        <begin position="693"/>
        <end position="781"/>
    </location>
</feature>
<sequence length="1120" mass="118667">MKKFTTLLFLALFVAFTGNAQECGPTDPPYYLDFESGLFVPDCTVSSSEGSPNFWQNDNNPIEGFSGKALKYTGGTLDANSKFYTRGINLTGGTPYRITYKYANSGGGTESFLFTYGTAATAEAATPVTVTTTFSDGVLHNASFSYFTVPTTGVYYFGFSALSAANQGAMYIDDFKIEPTSCGIVQNLAVSSITQTGASINWAAATGGNVTPLGFYQYALNTSATPPATGTAVFSTTQTNTTLTPGTTYYVYVRSVCGSNVYGDWVTTSFTTPSCDVATIPYALDFENVTTPALPACTSVAAITTGSQWATVAAPGNGFDSNALQYTGTTTAAGASFFTQGIQINAGTYYRVYYKYGNNSATGTENFTVTLNTSPNPASVSSTFATHTATGGTPQTNNVTLFNIPTSGVYYFGFNVTTPANGGNLTIDDFVIEPQVCGVPSSIVINNVTQTGASVSWAAPTTGNLPMVSVYQYAYGTTNTLPTEGTFNPGTTATLSGLLPGTTYYVFNRTLCGPIWSEWYTTTFTTPSCDTTTIPYTQDFESTTVPGMPTCTTLGTTAGNQWVTADAPGNGFTTKTLQYTGTDAAANAWLFTQGIQLTAGTNYKITYKYGNNSNITTESFQVTMGTSPNAASVLVPVGGQAAITGGALATFTSAPISVATDGIYYFGFNANSTASQGTLFIDDVTISLWDCGTPQDITISNVTQTGAIVTWAAPAENTSFGYFVGTSTNINFPDGGPYVNGLTTNLIDLLPGTTYYVFLKSQCGPLMGDWSDYVSFTTPACDATTVPYYQDFESATVPAIPSCTTIGDADTGNEWVTSNNPGSGFTNNALHYYPSDETADAWFFTQGVQLTAGTYYKISYTFGNNSAGTTEKLKVAIATNPNPGFLVGTDPLGDHIVTGATPATNAINYFNVTESGVYYLGFNAHSASEEGHLYVDAIAIEENVCGVTTNVVISDITTTTATIEWQAPTTGNTPATVYQYAYGTTNTPPAEGTFIPELTIDLADLEPNTTYYVFTRTQCGPLWSDWTITEFTTQDDTTGLGDVTFNKLKVYPNPTSNIITIDNAAAIDSVEVYNITGQLVLKQNIGSTNTTINLENLQAGAYLLNVYANDATKRVKIIKQ</sequence>
<dbReference type="CDD" id="cd00063">
    <property type="entry name" value="FN3"/>
    <property type="match status" value="3"/>
</dbReference>
<dbReference type="Pfam" id="PF18962">
    <property type="entry name" value="Por_Secre_tail"/>
    <property type="match status" value="1"/>
</dbReference>
<dbReference type="Gene3D" id="2.60.40.10">
    <property type="entry name" value="Immunoglobulins"/>
    <property type="match status" value="4"/>
</dbReference>
<dbReference type="Gene3D" id="2.60.120.200">
    <property type="match status" value="4"/>
</dbReference>
<feature type="domain" description="Fibronectin type-III" evidence="3">
    <location>
        <begin position="947"/>
        <end position="1036"/>
    </location>
</feature>
<feature type="domain" description="Fibronectin type-III" evidence="3">
    <location>
        <begin position="439"/>
        <end position="528"/>
    </location>
</feature>
<feature type="signal peptide" evidence="2">
    <location>
        <begin position="1"/>
        <end position="20"/>
    </location>
</feature>
<dbReference type="STRING" id="1121898.GCA_000422725_02179"/>
<dbReference type="InterPro" id="IPR036116">
    <property type="entry name" value="FN3_sf"/>
</dbReference>
<dbReference type="eggNOG" id="COG4447">
    <property type="taxonomic scope" value="Bacteria"/>
</dbReference>
<dbReference type="SUPFAM" id="SSF49265">
    <property type="entry name" value="Fibronectin type III"/>
    <property type="match status" value="4"/>
</dbReference>
<keyword evidence="6" id="KW-1185">Reference proteome</keyword>
<dbReference type="InterPro" id="IPR013783">
    <property type="entry name" value="Ig-like_fold"/>
</dbReference>
<keyword evidence="1 2" id="KW-0732">Signal</keyword>
<name>A0A0A2MPP0_9FLAO</name>
<dbReference type="OrthoDB" id="975384at2"/>
<feature type="domain" description="PA14" evidence="4">
    <location>
        <begin position="91"/>
        <end position="284"/>
    </location>
</feature>
<dbReference type="NCBIfam" id="TIGR04183">
    <property type="entry name" value="Por_Secre_tail"/>
    <property type="match status" value="1"/>
</dbReference>
<feature type="chain" id="PRO_5001991773" description="Fibronectin type-III domain-containing protein" evidence="2">
    <location>
        <begin position="21"/>
        <end position="1120"/>
    </location>
</feature>
<gene>
    <name evidence="5" type="ORF">Q766_09140</name>
</gene>
<evidence type="ECO:0000313" key="5">
    <source>
        <dbReference type="EMBL" id="KGO93448.1"/>
    </source>
</evidence>
<dbReference type="RefSeq" id="WP_026990984.1">
    <property type="nucleotide sequence ID" value="NZ_AUGP01000018.1"/>
</dbReference>